<dbReference type="InterPro" id="IPR006669">
    <property type="entry name" value="MgtE_transporter"/>
</dbReference>
<dbReference type="InterPro" id="IPR000644">
    <property type="entry name" value="CBS_dom"/>
</dbReference>
<dbReference type="InterPro" id="IPR058838">
    <property type="entry name" value="SH3_actinomycetes"/>
</dbReference>
<dbReference type="GO" id="GO:0016020">
    <property type="term" value="C:membrane"/>
    <property type="evidence" value="ECO:0007669"/>
    <property type="project" value="InterPro"/>
</dbReference>
<dbReference type="SUPFAM" id="SSF158791">
    <property type="entry name" value="MgtE N-terminal domain-like"/>
    <property type="match status" value="1"/>
</dbReference>
<dbReference type="InterPro" id="IPR046342">
    <property type="entry name" value="CBS_dom_sf"/>
</dbReference>
<dbReference type="CDD" id="cd04606">
    <property type="entry name" value="CBS_pair_Mg_transporter"/>
    <property type="match status" value="1"/>
</dbReference>
<dbReference type="PANTHER" id="PTHR43773">
    <property type="entry name" value="MAGNESIUM TRANSPORTER MGTE"/>
    <property type="match status" value="1"/>
</dbReference>
<gene>
    <name evidence="2" type="ORF">UFOPK1726_00649</name>
</gene>
<dbReference type="SUPFAM" id="SSF54631">
    <property type="entry name" value="CBS-domain pair"/>
    <property type="match status" value="1"/>
</dbReference>
<dbReference type="EMBL" id="CAEZTT010000065">
    <property type="protein sequence ID" value="CAB4577249.1"/>
    <property type="molecule type" value="Genomic_DNA"/>
</dbReference>
<dbReference type="Gene3D" id="1.25.60.10">
    <property type="entry name" value="MgtE N-terminal domain-like"/>
    <property type="match status" value="1"/>
</dbReference>
<name>A0A6J6EPA9_9ZZZZ</name>
<proteinExistence type="predicted"/>
<dbReference type="InterPro" id="IPR038076">
    <property type="entry name" value="MgtE_N_sf"/>
</dbReference>
<dbReference type="PROSITE" id="PS51371">
    <property type="entry name" value="CBS"/>
    <property type="match status" value="1"/>
</dbReference>
<dbReference type="Pfam" id="PF00571">
    <property type="entry name" value="CBS"/>
    <property type="match status" value="1"/>
</dbReference>
<dbReference type="Pfam" id="PF03448">
    <property type="entry name" value="MgtE_N"/>
    <property type="match status" value="1"/>
</dbReference>
<dbReference type="InterPro" id="IPR011033">
    <property type="entry name" value="PRC_barrel-like_sf"/>
</dbReference>
<dbReference type="PANTHER" id="PTHR43773:SF1">
    <property type="entry name" value="MAGNESIUM TRANSPORTER MGTE"/>
    <property type="match status" value="1"/>
</dbReference>
<dbReference type="SMART" id="SM00116">
    <property type="entry name" value="CBS"/>
    <property type="match status" value="1"/>
</dbReference>
<dbReference type="AlphaFoldDB" id="A0A6J6EPA9"/>
<evidence type="ECO:0000313" key="2">
    <source>
        <dbReference type="EMBL" id="CAB4577249.1"/>
    </source>
</evidence>
<evidence type="ECO:0000259" key="1">
    <source>
        <dbReference type="PROSITE" id="PS51371"/>
    </source>
</evidence>
<dbReference type="GO" id="GO:0015095">
    <property type="term" value="F:magnesium ion transmembrane transporter activity"/>
    <property type="evidence" value="ECO:0007669"/>
    <property type="project" value="InterPro"/>
</dbReference>
<dbReference type="InterPro" id="IPR006668">
    <property type="entry name" value="Mg_transptr_MgtE_intracell_dom"/>
</dbReference>
<organism evidence="2">
    <name type="scientific">freshwater metagenome</name>
    <dbReference type="NCBI Taxonomy" id="449393"/>
    <lineage>
        <taxon>unclassified sequences</taxon>
        <taxon>metagenomes</taxon>
        <taxon>ecological metagenomes</taxon>
    </lineage>
</organism>
<feature type="domain" description="CBS" evidence="1">
    <location>
        <begin position="350"/>
        <end position="408"/>
    </location>
</feature>
<dbReference type="SMART" id="SM00924">
    <property type="entry name" value="MgtE_N"/>
    <property type="match status" value="1"/>
</dbReference>
<sequence length="414" mass="45611">MERRIFLARLAGTAIFDPSGDQVGRIRDAVISRPTALRAPRVRGLVVEVPPKRRIFLPMGRITDISAEQVVSTGTLNLRRFQLHADEVLALGQLRNQNFQVQGKQAKQKIVDLAMQLDSKTKEWSITTLFVRDTTAGFMRRASETMVDWSELILEASHVSVTEEQRLLAQVNEMHEADAAKFLLKLPFEIRLQIAQDLEDEVLAALLEELPDDDRVALLQRFEVNRAANVLEEMDPADAADVLSEMSPESAATYLELMEPTDAAGLKRLLTYGDYTAGGMMTSNPVILAASATVADALAAVRVKEVTPSLAAQVFVVRAPTETPTGKFLGVVHTQRLLREPPFTLVSSVLDAEIDAVLPTATLSEVTKRFATYNLVALPVTDEAGRLIGAITADDLIDHMLPSDWRDQPEVQHG</sequence>
<reference evidence="2" key="1">
    <citation type="submission" date="2020-05" db="EMBL/GenBank/DDBJ databases">
        <authorList>
            <person name="Chiriac C."/>
            <person name="Salcher M."/>
            <person name="Ghai R."/>
            <person name="Kavagutti S V."/>
        </authorList>
    </citation>
    <scope>NUCLEOTIDE SEQUENCE</scope>
</reference>
<dbReference type="Pfam" id="PF26205">
    <property type="entry name" value="SH3_actinomycetes"/>
    <property type="match status" value="1"/>
</dbReference>
<dbReference type="Gene3D" id="3.10.580.10">
    <property type="entry name" value="CBS-domain"/>
    <property type="match status" value="1"/>
</dbReference>
<dbReference type="SUPFAM" id="SSF50346">
    <property type="entry name" value="PRC-barrel domain"/>
    <property type="match status" value="1"/>
</dbReference>
<protein>
    <submittedName>
        <fullName evidence="2">Unannotated protein</fullName>
    </submittedName>
</protein>
<accession>A0A6J6EPA9</accession>